<organism evidence="1 2">
    <name type="scientific">Nephila pilipes</name>
    <name type="common">Giant wood spider</name>
    <name type="synonym">Nephila maculata</name>
    <dbReference type="NCBI Taxonomy" id="299642"/>
    <lineage>
        <taxon>Eukaryota</taxon>
        <taxon>Metazoa</taxon>
        <taxon>Ecdysozoa</taxon>
        <taxon>Arthropoda</taxon>
        <taxon>Chelicerata</taxon>
        <taxon>Arachnida</taxon>
        <taxon>Araneae</taxon>
        <taxon>Araneomorphae</taxon>
        <taxon>Entelegynae</taxon>
        <taxon>Araneoidea</taxon>
        <taxon>Nephilidae</taxon>
        <taxon>Nephila</taxon>
    </lineage>
</organism>
<comment type="caution">
    <text evidence="1">The sequence shown here is derived from an EMBL/GenBank/DDBJ whole genome shotgun (WGS) entry which is preliminary data.</text>
</comment>
<evidence type="ECO:0000313" key="2">
    <source>
        <dbReference type="Proteomes" id="UP000887013"/>
    </source>
</evidence>
<proteinExistence type="predicted"/>
<accession>A0A8X6MU97</accession>
<name>A0A8X6MU97_NEPPI</name>
<dbReference type="Proteomes" id="UP000887013">
    <property type="component" value="Unassembled WGS sequence"/>
</dbReference>
<reference evidence="1" key="1">
    <citation type="submission" date="2020-08" db="EMBL/GenBank/DDBJ databases">
        <title>Multicomponent nature underlies the extraordinary mechanical properties of spider dragline silk.</title>
        <authorList>
            <person name="Kono N."/>
            <person name="Nakamura H."/>
            <person name="Mori M."/>
            <person name="Yoshida Y."/>
            <person name="Ohtoshi R."/>
            <person name="Malay A.D."/>
            <person name="Moran D.A.P."/>
            <person name="Tomita M."/>
            <person name="Numata K."/>
            <person name="Arakawa K."/>
        </authorList>
    </citation>
    <scope>NUCLEOTIDE SEQUENCE</scope>
</reference>
<keyword evidence="2" id="KW-1185">Reference proteome</keyword>
<sequence>MVKVHDTFKGTSKNSDEMDKVSSSDKLYAVITKRILEEEAAIHSIPILDTAFIVVANLIHKYRNTFNFAGDALNELAEFEKTNDS</sequence>
<dbReference type="AlphaFoldDB" id="A0A8X6MU97"/>
<evidence type="ECO:0000313" key="1">
    <source>
        <dbReference type="EMBL" id="GFS78308.1"/>
    </source>
</evidence>
<protein>
    <submittedName>
        <fullName evidence="1">Uncharacterized protein</fullName>
    </submittedName>
</protein>
<dbReference type="EMBL" id="BMAW01097174">
    <property type="protein sequence ID" value="GFS78308.1"/>
    <property type="molecule type" value="Genomic_DNA"/>
</dbReference>
<gene>
    <name evidence="1" type="ORF">NPIL_299581</name>
</gene>